<name>A0A158EA27_9BURK</name>
<dbReference type="OrthoDB" id="9130901at2"/>
<sequence>MTVENWKYDEFVKANNGKFSALDFIHAVSANVALPQDFALCMGHLFAPQMAIFDGVIVIVDWFDEAKYQEYRRNGMCPEEAQAWVNMVELTDILQGISFDNAKILAAFIAGVWDERIGQAFPNETARANVILEEDSDEVFITIGKFSDERDASV</sequence>
<gene>
    <name evidence="1" type="ORF">AWB83_06870</name>
</gene>
<dbReference type="EMBL" id="FCOB02000062">
    <property type="protein sequence ID" value="SAL03732.1"/>
    <property type="molecule type" value="Genomic_DNA"/>
</dbReference>
<proteinExistence type="predicted"/>
<keyword evidence="2" id="KW-1185">Reference proteome</keyword>
<reference evidence="1" key="1">
    <citation type="submission" date="2016-01" db="EMBL/GenBank/DDBJ databases">
        <authorList>
            <person name="Peeters C."/>
        </authorList>
    </citation>
    <scope>NUCLEOTIDE SEQUENCE [LARGE SCALE GENOMIC DNA]</scope>
    <source>
        <strain evidence="1">LMG 29326</strain>
    </source>
</reference>
<organism evidence="1 2">
    <name type="scientific">Caballeronia ptereochthonis</name>
    <dbReference type="NCBI Taxonomy" id="1777144"/>
    <lineage>
        <taxon>Bacteria</taxon>
        <taxon>Pseudomonadati</taxon>
        <taxon>Pseudomonadota</taxon>
        <taxon>Betaproteobacteria</taxon>
        <taxon>Burkholderiales</taxon>
        <taxon>Burkholderiaceae</taxon>
        <taxon>Caballeronia</taxon>
    </lineage>
</organism>
<dbReference type="RefSeq" id="WP_087050119.1">
    <property type="nucleotide sequence ID" value="NZ_FCOB02000062.1"/>
</dbReference>
<evidence type="ECO:0000313" key="1">
    <source>
        <dbReference type="EMBL" id="SAL03732.1"/>
    </source>
</evidence>
<evidence type="ECO:0000313" key="2">
    <source>
        <dbReference type="Proteomes" id="UP000054978"/>
    </source>
</evidence>
<dbReference type="Proteomes" id="UP000054978">
    <property type="component" value="Unassembled WGS sequence"/>
</dbReference>
<protein>
    <submittedName>
        <fullName evidence="1">Uncharacterized protein</fullName>
    </submittedName>
</protein>
<dbReference type="AlphaFoldDB" id="A0A158EA27"/>
<accession>A0A158EA27</accession>
<comment type="caution">
    <text evidence="1">The sequence shown here is derived from an EMBL/GenBank/DDBJ whole genome shotgun (WGS) entry which is preliminary data.</text>
</comment>